<feature type="compositionally biased region" description="Acidic residues" evidence="1">
    <location>
        <begin position="310"/>
        <end position="319"/>
    </location>
</feature>
<feature type="domain" description="DUF7507" evidence="3">
    <location>
        <begin position="474"/>
        <end position="579"/>
    </location>
</feature>
<gene>
    <name evidence="4" type="ORF">GTQ34_03960</name>
</gene>
<evidence type="ECO:0000313" key="5">
    <source>
        <dbReference type="Proteomes" id="UP000667650"/>
    </source>
</evidence>
<dbReference type="RefSeq" id="WP_166522453.1">
    <property type="nucleotide sequence ID" value="NZ_JAAABI010000001.1"/>
</dbReference>
<feature type="domain" description="DUF7507" evidence="3">
    <location>
        <begin position="746"/>
        <end position="852"/>
    </location>
</feature>
<name>A0A964TCN7_9FLAO</name>
<evidence type="ECO:0000256" key="1">
    <source>
        <dbReference type="SAM" id="MobiDB-lite"/>
    </source>
</evidence>
<dbReference type="PANTHER" id="PTHR34819">
    <property type="entry name" value="LARGE CYSTEINE-RICH PERIPLASMIC PROTEIN OMCB"/>
    <property type="match status" value="1"/>
</dbReference>
<keyword evidence="2" id="KW-0472">Membrane</keyword>
<dbReference type="PANTHER" id="PTHR34819:SF3">
    <property type="entry name" value="CELL SURFACE PROTEIN"/>
    <property type="match status" value="1"/>
</dbReference>
<keyword evidence="5" id="KW-1185">Reference proteome</keyword>
<dbReference type="InterPro" id="IPR051172">
    <property type="entry name" value="Chlamydia_OmcB"/>
</dbReference>
<feature type="domain" description="DUF7507" evidence="3">
    <location>
        <begin position="78"/>
        <end position="177"/>
    </location>
</feature>
<accession>A0A964TCN7</accession>
<keyword evidence="2" id="KW-1133">Transmembrane helix</keyword>
<evidence type="ECO:0000313" key="4">
    <source>
        <dbReference type="EMBL" id="NAY91066.1"/>
    </source>
</evidence>
<dbReference type="InterPro" id="IPR026341">
    <property type="entry name" value="T9SS_type_B"/>
</dbReference>
<keyword evidence="2" id="KW-0812">Transmembrane</keyword>
<feature type="domain" description="DUF7507" evidence="3">
    <location>
        <begin position="207"/>
        <end position="315"/>
    </location>
</feature>
<dbReference type="AlphaFoldDB" id="A0A964TCN7"/>
<feature type="domain" description="DUF7507" evidence="3">
    <location>
        <begin position="882"/>
        <end position="990"/>
    </location>
</feature>
<dbReference type="InterPro" id="IPR055354">
    <property type="entry name" value="DUF7507"/>
</dbReference>
<dbReference type="NCBIfam" id="TIGR04131">
    <property type="entry name" value="Bac_Flav_CTERM"/>
    <property type="match status" value="1"/>
</dbReference>
<dbReference type="Pfam" id="PF13585">
    <property type="entry name" value="CHU_C"/>
    <property type="match status" value="1"/>
</dbReference>
<dbReference type="Proteomes" id="UP000667650">
    <property type="component" value="Unassembled WGS sequence"/>
</dbReference>
<evidence type="ECO:0000256" key="2">
    <source>
        <dbReference type="SAM" id="Phobius"/>
    </source>
</evidence>
<evidence type="ECO:0000259" key="3">
    <source>
        <dbReference type="Pfam" id="PF24346"/>
    </source>
</evidence>
<dbReference type="Pfam" id="PF24346">
    <property type="entry name" value="DUF7507"/>
    <property type="match status" value="7"/>
</dbReference>
<feature type="domain" description="DUF7507" evidence="3">
    <location>
        <begin position="630"/>
        <end position="711"/>
    </location>
</feature>
<organism evidence="4 5">
    <name type="scientific">Flagellimonas ochracea</name>
    <dbReference type="NCBI Taxonomy" id="2696472"/>
    <lineage>
        <taxon>Bacteria</taxon>
        <taxon>Pseudomonadati</taxon>
        <taxon>Bacteroidota</taxon>
        <taxon>Flavobacteriia</taxon>
        <taxon>Flavobacteriales</taxon>
        <taxon>Flavobacteriaceae</taxon>
        <taxon>Flagellimonas</taxon>
    </lineage>
</organism>
<feature type="domain" description="DUF7507" evidence="3">
    <location>
        <begin position="343"/>
        <end position="443"/>
    </location>
</feature>
<protein>
    <submittedName>
        <fullName evidence="4">T9SS type B sorting domain-containing protein</fullName>
    </submittedName>
</protein>
<reference evidence="4" key="1">
    <citation type="submission" date="2020-01" db="EMBL/GenBank/DDBJ databases">
        <title>Muricauda ochracea sp. nov., isolated from a tidal flat of Garorim bay in Korea.</title>
        <authorList>
            <person name="Kim D."/>
            <person name="Yoo Y."/>
            <person name="Kim J.-J."/>
        </authorList>
    </citation>
    <scope>NUCLEOTIDE SEQUENCE</scope>
    <source>
        <strain evidence="4">JGD-17</strain>
    </source>
</reference>
<dbReference type="EMBL" id="JAAABI010000001">
    <property type="protein sequence ID" value="NAY91066.1"/>
    <property type="molecule type" value="Genomic_DNA"/>
</dbReference>
<comment type="caution">
    <text evidence="4">The sequence shown here is derived from an EMBL/GenBank/DDBJ whole genome shotgun (WGS) entry which is preliminary data.</text>
</comment>
<sequence>MNPHLSQLTDQTETIMRFSYPSLKWNVKFRIGIFLLVSILIVIPLLGFTTLNKRAYFVTPKGHIPESLNHALAKDAYAPAIAILKEGNASADCATIQYTFSVSNQSTNAEVLENVVITDVDLGGIIAVPFTGDDILNGVLDPGETWVYNVTYNITFQDLVDGQVGENPANVVADVQGQMAQVNDVSHPTDILDDGPTIVDLAFCQTASIGLQKAAIPQDLDNDGCLESILYQFRATNLGTISLYDVVLTDPLIIDGEIPGPKLNTDIGEDGILSPSESWFYDILYVIDPLDVVGGEIINQGNITSKRMDTDEEVSDDSDPVNFVDDNPTETPVDEICDSGQSDIGLVKTGTLTDLNGDGCPESIQYLFEVSNIGDLDLDSVNIVDEKLEEGAISGPLAGTDVNDDGVLSVGETWSFEATYAITPEDLLDVEVVNQAVVSAEPVNFDFLVLDDSHDEDRTLDGPTTTNIEGACVPGIGLIKTGTAIDFDADGCRETIQYTFEVANTGTEDLGQVVLSDILFGQFGEDIEGPMPGSDINNDEILSVNEVWTYEVFYPIAQADIDLGSVINQASVNATILSTNSPISDDSHPDSLYEDGQTDVNVGGACPAESRIGLIKAAPGGLLDLDGDACPETIRYEFTVANTGSIVLDQIQLTDVMLGGEVTGLDTSTDDNNDGLLFPNETWIYEAFYPIKQMDIDAGSVTNQAQVTALEQISNLPIMDDSDDDSFDQNDETITSTAGACVAQANIGLIKSAPPGSFEDLDNDGCPENIRYTFTIRNIGAIPLEQIELTDMLLGAGPIDGPLPGNDINGDGILSPNETWTYQALYPITEQNITDTSVTNQANVTAMEQGTANAISDASDDNSFDENDETITSVIGACAAEAKIAITKNATPIDSDDDGCPETILYTFTVNNTGAIDLYQVTISDNLLQEPINGPLNGTDVGDDNILSTTETWVFEATYTITESDFDVGLVVNQAAVSALEVPTDSPIEDESNEITTSFGDLCEEPIEPVDPTDPNFEIFNGISPNEDGVNDFFEIRGIENYPDNQLQVFNRWGVLVFEAESYGLDNRFFTGQSEGSATVAEERKLPTGTYFYTLRFTGNNPGKEVYTGYLYINND</sequence>
<feature type="transmembrane region" description="Helical" evidence="2">
    <location>
        <begin position="31"/>
        <end position="51"/>
    </location>
</feature>
<feature type="region of interest" description="Disordered" evidence="1">
    <location>
        <begin position="308"/>
        <end position="331"/>
    </location>
</feature>
<proteinExistence type="predicted"/>